<dbReference type="InterPro" id="IPR041542">
    <property type="entry name" value="GH43_C2"/>
</dbReference>
<dbReference type="SUPFAM" id="SSF75005">
    <property type="entry name" value="Arabinanase/levansucrase/invertase"/>
    <property type="match status" value="1"/>
</dbReference>
<dbReference type="GO" id="GO:0005975">
    <property type="term" value="P:carbohydrate metabolic process"/>
    <property type="evidence" value="ECO:0007669"/>
    <property type="project" value="InterPro"/>
</dbReference>
<dbReference type="InterPro" id="IPR023296">
    <property type="entry name" value="Glyco_hydro_beta-prop_sf"/>
</dbReference>
<accession>A0A7V3ZKH0</accession>
<evidence type="ECO:0000259" key="7">
    <source>
        <dbReference type="Pfam" id="PF17851"/>
    </source>
</evidence>
<evidence type="ECO:0000256" key="3">
    <source>
        <dbReference type="ARBA" id="ARBA00023295"/>
    </source>
</evidence>
<sequence>MYGEDKEPKYKNPLNVYKIADPFVLFYKGKYYLYPTSERGAGYQGGFEVWESNNLVDWIYKGWVYKSNEDSWGKDSFWAPEVLPRDGKFYLFYSARGYVNGKKTLRICLAVADSPLGPFKDLKAPLFDFGYATIDAHPFVDDDGKIYLYFSRDVSENPTSDIYVVRLTDDLLNTVGEPKFLISPTQVWERNSKWNEGPFVVKYNKKYYLFYSGNFFASPEYSVGYAVSDSPLGPFIKAQENPILSRTEYISGPGHNSVVKTPDGKEYFIVYHTQMKKEGTHLRQLAIDRLIFTPDGKVKVIGPTNTPQPFPSGVPKPQKASSDDFSEKTLNFLRWNITGLFDYSLSERKGYLRVKTIMSDISSIISTPLDVSNIFTQYTWDNKFEISTKFEIISEEEQDRAGLIVFDNYNHYLELVRTTKKGKIILELVKKDEEDYEKFVLENIPNKKICYLKLKNNGEKWEAYYKFDEKENWKSFGKSIKNDFDIMRVGITAYSPYSVGGSIFDFDYFNYLELK</sequence>
<proteinExistence type="inferred from homology"/>
<dbReference type="Gene3D" id="2.60.120.200">
    <property type="match status" value="1"/>
</dbReference>
<dbReference type="CDD" id="cd08991">
    <property type="entry name" value="GH43_HoAraf43-like"/>
    <property type="match status" value="1"/>
</dbReference>
<keyword evidence="2 6" id="KW-0378">Hydrolase</keyword>
<dbReference type="Gene3D" id="2.115.10.20">
    <property type="entry name" value="Glycosyl hydrolase domain, family 43"/>
    <property type="match status" value="1"/>
</dbReference>
<keyword evidence="3 6" id="KW-0326">Glycosidase</keyword>
<gene>
    <name evidence="8" type="ORF">ENU78_09110</name>
</gene>
<dbReference type="EMBL" id="DTDV01000023">
    <property type="protein sequence ID" value="HGK24563.1"/>
    <property type="molecule type" value="Genomic_DNA"/>
</dbReference>
<dbReference type="GO" id="GO:0004553">
    <property type="term" value="F:hydrolase activity, hydrolyzing O-glycosyl compounds"/>
    <property type="evidence" value="ECO:0007669"/>
    <property type="project" value="InterPro"/>
</dbReference>
<evidence type="ECO:0000313" key="8">
    <source>
        <dbReference type="EMBL" id="HGK24563.1"/>
    </source>
</evidence>
<evidence type="ECO:0000256" key="6">
    <source>
        <dbReference type="RuleBase" id="RU361187"/>
    </source>
</evidence>
<dbReference type="InterPro" id="IPR006710">
    <property type="entry name" value="Glyco_hydro_43"/>
</dbReference>
<evidence type="ECO:0000256" key="5">
    <source>
        <dbReference type="PIRSR" id="PIRSR606710-2"/>
    </source>
</evidence>
<feature type="site" description="Important for catalytic activity, responsible for pKa modulation of the active site Glu and correct orientation of both the proton donor and substrate" evidence="5">
    <location>
        <position position="135"/>
    </location>
</feature>
<feature type="domain" description="Beta-xylosidase C-terminal Concanavalin A-like" evidence="7">
    <location>
        <begin position="322"/>
        <end position="511"/>
    </location>
</feature>
<protein>
    <recommendedName>
        <fullName evidence="7">Beta-xylosidase C-terminal Concanavalin A-like domain-containing protein</fullName>
    </recommendedName>
</protein>
<dbReference type="Pfam" id="PF17851">
    <property type="entry name" value="GH43_C2"/>
    <property type="match status" value="1"/>
</dbReference>
<evidence type="ECO:0000256" key="1">
    <source>
        <dbReference type="ARBA" id="ARBA00009865"/>
    </source>
</evidence>
<organism evidence="8">
    <name type="scientific">Dictyoglomus thermophilum</name>
    <dbReference type="NCBI Taxonomy" id="14"/>
    <lineage>
        <taxon>Bacteria</taxon>
        <taxon>Pseudomonadati</taxon>
        <taxon>Dictyoglomota</taxon>
        <taxon>Dictyoglomia</taxon>
        <taxon>Dictyoglomales</taxon>
        <taxon>Dictyoglomaceae</taxon>
        <taxon>Dictyoglomus</taxon>
    </lineage>
</organism>
<dbReference type="Pfam" id="PF04616">
    <property type="entry name" value="Glyco_hydro_43"/>
    <property type="match status" value="1"/>
</dbReference>
<feature type="active site" description="Proton donor" evidence="4">
    <location>
        <position position="196"/>
    </location>
</feature>
<reference evidence="8" key="1">
    <citation type="journal article" date="2020" name="mSystems">
        <title>Genome- and Community-Level Interaction Insights into Carbon Utilization and Element Cycling Functions of Hydrothermarchaeota in Hydrothermal Sediment.</title>
        <authorList>
            <person name="Zhou Z."/>
            <person name="Liu Y."/>
            <person name="Xu W."/>
            <person name="Pan J."/>
            <person name="Luo Z.H."/>
            <person name="Li M."/>
        </authorList>
    </citation>
    <scope>NUCLEOTIDE SEQUENCE [LARGE SCALE GENOMIC DNA]</scope>
    <source>
        <strain evidence="8">SpSt-70</strain>
    </source>
</reference>
<comment type="similarity">
    <text evidence="1 6">Belongs to the glycosyl hydrolase 43 family.</text>
</comment>
<feature type="active site" description="Proton acceptor" evidence="4">
    <location>
        <position position="21"/>
    </location>
</feature>
<dbReference type="PANTHER" id="PTHR42812:SF5">
    <property type="entry name" value="ENDO-ARABINASE"/>
    <property type="match status" value="1"/>
</dbReference>
<dbReference type="PANTHER" id="PTHR42812">
    <property type="entry name" value="BETA-XYLOSIDASE"/>
    <property type="match status" value="1"/>
</dbReference>
<evidence type="ECO:0000256" key="2">
    <source>
        <dbReference type="ARBA" id="ARBA00022801"/>
    </source>
</evidence>
<comment type="caution">
    <text evidence="8">The sequence shown here is derived from an EMBL/GenBank/DDBJ whole genome shotgun (WGS) entry which is preliminary data.</text>
</comment>
<evidence type="ECO:0000256" key="4">
    <source>
        <dbReference type="PIRSR" id="PIRSR606710-1"/>
    </source>
</evidence>
<dbReference type="SUPFAM" id="SSF49899">
    <property type="entry name" value="Concanavalin A-like lectins/glucanases"/>
    <property type="match status" value="1"/>
</dbReference>
<dbReference type="InterPro" id="IPR013320">
    <property type="entry name" value="ConA-like_dom_sf"/>
</dbReference>
<name>A0A7V3ZKH0_DICTH</name>
<dbReference type="InterPro" id="IPR051795">
    <property type="entry name" value="Glycosyl_Hydrlase_43"/>
</dbReference>
<dbReference type="AlphaFoldDB" id="A0A7V3ZKH0"/>